<dbReference type="SUPFAM" id="SSF51735">
    <property type="entry name" value="NAD(P)-binding Rossmann-fold domains"/>
    <property type="match status" value="1"/>
</dbReference>
<organism evidence="18 19">
    <name type="scientific">Acanthosepion pharaonis</name>
    <name type="common">Pharaoh cuttlefish</name>
    <name type="synonym">Sepia pharaonis</name>
    <dbReference type="NCBI Taxonomy" id="158019"/>
    <lineage>
        <taxon>Eukaryota</taxon>
        <taxon>Metazoa</taxon>
        <taxon>Spiralia</taxon>
        <taxon>Lophotrochozoa</taxon>
        <taxon>Mollusca</taxon>
        <taxon>Cephalopoda</taxon>
        <taxon>Coleoidea</taxon>
        <taxon>Decapodiformes</taxon>
        <taxon>Sepiida</taxon>
        <taxon>Sepiina</taxon>
        <taxon>Sepiidae</taxon>
        <taxon>Acanthosepion</taxon>
    </lineage>
</organism>
<dbReference type="AlphaFoldDB" id="A0A812BE27"/>
<dbReference type="EC" id="1.5.1.1" evidence="16"/>
<evidence type="ECO:0000256" key="2">
    <source>
        <dbReference type="ARBA" id="ARBA00012883"/>
    </source>
</evidence>
<comment type="catalytic activity">
    <reaction evidence="14">
        <text>L-pipecolate + NADP(+) = Delta(1)-piperideine-2-carboxylate + NADPH + H(+)</text>
        <dbReference type="Rhea" id="RHEA:12524"/>
        <dbReference type="ChEBI" id="CHEBI:15378"/>
        <dbReference type="ChEBI" id="CHEBI:57783"/>
        <dbReference type="ChEBI" id="CHEBI:58349"/>
        <dbReference type="ChEBI" id="CHEBI:61185"/>
        <dbReference type="ChEBI" id="CHEBI:77631"/>
        <dbReference type="EC" id="1.5.1.1"/>
    </reaction>
    <physiologicalReaction direction="right-to-left" evidence="14">
        <dbReference type="Rhea" id="RHEA:12526"/>
    </physiologicalReaction>
</comment>
<comment type="subunit">
    <text evidence="15">Homodimer. Binds the thyroid hormone triiodothyronine (T3); T3 binding inhibits enzymatic activity.</text>
</comment>
<dbReference type="Gene3D" id="3.30.1780.10">
    <property type="entry name" value="ornithine cyclodeaminase, domain 1"/>
    <property type="match status" value="1"/>
</dbReference>
<evidence type="ECO:0000256" key="3">
    <source>
        <dbReference type="ARBA" id="ARBA00015173"/>
    </source>
</evidence>
<dbReference type="GO" id="GO:0042562">
    <property type="term" value="F:hormone binding"/>
    <property type="evidence" value="ECO:0007669"/>
    <property type="project" value="TreeGrafter"/>
</dbReference>
<evidence type="ECO:0000256" key="17">
    <source>
        <dbReference type="ARBA" id="ARBA00093650"/>
    </source>
</evidence>
<evidence type="ECO:0000313" key="19">
    <source>
        <dbReference type="Proteomes" id="UP000597762"/>
    </source>
</evidence>
<accession>A0A812BE27</accession>
<comment type="similarity">
    <text evidence="1">Belongs to the ornithine cyclodeaminase/mu-crystallin family.</text>
</comment>
<comment type="catalytic activity">
    <reaction evidence="7">
        <text>L-proline + NADP(+) = 1-pyrroline-2-carboxylate + NADPH + H(+)</text>
        <dbReference type="Rhea" id="RHEA:20317"/>
        <dbReference type="ChEBI" id="CHEBI:15378"/>
        <dbReference type="ChEBI" id="CHEBI:39785"/>
        <dbReference type="ChEBI" id="CHEBI:57783"/>
        <dbReference type="ChEBI" id="CHEBI:58349"/>
        <dbReference type="ChEBI" id="CHEBI:60039"/>
        <dbReference type="EC" id="1.5.1.1"/>
    </reaction>
    <physiologicalReaction direction="right-to-left" evidence="7">
        <dbReference type="Rhea" id="RHEA:20319"/>
    </physiologicalReaction>
</comment>
<evidence type="ECO:0000256" key="5">
    <source>
        <dbReference type="ARBA" id="ARBA00093190"/>
    </source>
</evidence>
<dbReference type="PANTHER" id="PTHR13812">
    <property type="entry name" value="KETIMINE REDUCTASE MU-CRYSTALLIN"/>
    <property type="match status" value="1"/>
</dbReference>
<dbReference type="GO" id="GO:0050241">
    <property type="term" value="F:pyrroline-2-carboxylate reductase activity"/>
    <property type="evidence" value="ECO:0007669"/>
    <property type="project" value="UniProtKB-EC"/>
</dbReference>
<dbReference type="Gene3D" id="3.40.50.720">
    <property type="entry name" value="NAD(P)-binding Rossmann-like Domain"/>
    <property type="match status" value="1"/>
</dbReference>
<dbReference type="EC" id="1.5.1.25" evidence="2"/>
<evidence type="ECO:0000256" key="4">
    <source>
        <dbReference type="ARBA" id="ARBA00033420"/>
    </source>
</evidence>
<comment type="catalytic activity">
    <reaction evidence="10">
        <text>(R)-lanthionine ketimine + NADPH + 2 H(+) = (3R,5R)-1,4-thiomorpholine-3,5-dicarboxylate + NADP(+)</text>
        <dbReference type="Rhea" id="RHEA:68040"/>
        <dbReference type="ChEBI" id="CHEBI:15378"/>
        <dbReference type="ChEBI" id="CHEBI:57783"/>
        <dbReference type="ChEBI" id="CHEBI:58349"/>
        <dbReference type="ChEBI" id="CHEBI:176891"/>
        <dbReference type="ChEBI" id="CHEBI:176892"/>
    </reaction>
    <physiologicalReaction direction="left-to-right" evidence="10">
        <dbReference type="Rhea" id="RHEA:68041"/>
    </physiologicalReaction>
</comment>
<dbReference type="EMBL" id="CAHIKZ030000517">
    <property type="protein sequence ID" value="CAE1178038.1"/>
    <property type="molecule type" value="Genomic_DNA"/>
</dbReference>
<comment type="caution">
    <text evidence="18">The sequence shown here is derived from an EMBL/GenBank/DDBJ whole genome shotgun (WGS) entry which is preliminary data.</text>
</comment>
<comment type="catalytic activity">
    <reaction evidence="5">
        <text>L-pipecolate + NAD(+) = Delta(1)-piperideine-2-carboxylate + NADH + H(+)</text>
        <dbReference type="Rhea" id="RHEA:30807"/>
        <dbReference type="ChEBI" id="CHEBI:15378"/>
        <dbReference type="ChEBI" id="CHEBI:57540"/>
        <dbReference type="ChEBI" id="CHEBI:57945"/>
        <dbReference type="ChEBI" id="CHEBI:61185"/>
        <dbReference type="ChEBI" id="CHEBI:77631"/>
        <dbReference type="EC" id="1.5.1.1"/>
    </reaction>
    <physiologicalReaction direction="right-to-left" evidence="5">
        <dbReference type="Rhea" id="RHEA:30809"/>
    </physiologicalReaction>
</comment>
<dbReference type="InterPro" id="IPR003462">
    <property type="entry name" value="ODC_Mu_crystall"/>
</dbReference>
<evidence type="ECO:0000256" key="9">
    <source>
        <dbReference type="ARBA" id="ARBA00093227"/>
    </source>
</evidence>
<protein>
    <recommendedName>
        <fullName evidence="3">Ketimine reductase mu-crystallin</fullName>
        <ecNumber evidence="16">1.5.1.1</ecNumber>
        <ecNumber evidence="2">1.5.1.25</ecNumber>
    </recommendedName>
    <alternativeName>
        <fullName evidence="17">1-piperideine-2-carboxylate/1-pyrroline-2-carboxylate reductase</fullName>
    </alternativeName>
    <alternativeName>
        <fullName evidence="4">NADP-regulated thyroid-hormone-binding protein</fullName>
    </alternativeName>
</protein>
<evidence type="ECO:0000256" key="16">
    <source>
        <dbReference type="ARBA" id="ARBA00093598"/>
    </source>
</evidence>
<evidence type="ECO:0000256" key="13">
    <source>
        <dbReference type="ARBA" id="ARBA00093264"/>
    </source>
</evidence>
<dbReference type="GO" id="GO:0005737">
    <property type="term" value="C:cytoplasm"/>
    <property type="evidence" value="ECO:0007669"/>
    <property type="project" value="TreeGrafter"/>
</dbReference>
<keyword evidence="18" id="KW-0560">Oxidoreductase</keyword>
<evidence type="ECO:0000256" key="10">
    <source>
        <dbReference type="ARBA" id="ARBA00093248"/>
    </source>
</evidence>
<comment type="catalytic activity">
    <reaction evidence="11">
        <text>(S)-cystathionine ketimine + NADH + 2 H(+) = (3R,5S)-2,3,5,6,7-pentahydro-1,4-thiazepine-3,5-dicarboxylate + NAD(+)</text>
        <dbReference type="Rhea" id="RHEA:68032"/>
        <dbReference type="ChEBI" id="CHEBI:15378"/>
        <dbReference type="ChEBI" id="CHEBI:57540"/>
        <dbReference type="ChEBI" id="CHEBI:57945"/>
        <dbReference type="ChEBI" id="CHEBI:176808"/>
        <dbReference type="ChEBI" id="CHEBI:176810"/>
    </reaction>
    <physiologicalReaction direction="left-to-right" evidence="11">
        <dbReference type="Rhea" id="RHEA:68033"/>
    </physiologicalReaction>
</comment>
<dbReference type="PIRSF" id="PIRSF001439">
    <property type="entry name" value="CryM"/>
    <property type="match status" value="1"/>
</dbReference>
<evidence type="ECO:0000256" key="14">
    <source>
        <dbReference type="ARBA" id="ARBA00093273"/>
    </source>
</evidence>
<evidence type="ECO:0000256" key="7">
    <source>
        <dbReference type="ARBA" id="ARBA00093203"/>
    </source>
</evidence>
<keyword evidence="19" id="KW-1185">Reference proteome</keyword>
<comment type="catalytic activity">
    <reaction evidence="9">
        <text>(S)-cystathionine ketimine + NADPH + 2 H(+) = (3R,5S)-2,3,5,6,7-pentahydro-1,4-thiazepine-3,5-dicarboxylate + NADP(+)</text>
        <dbReference type="Rhea" id="RHEA:68036"/>
        <dbReference type="ChEBI" id="CHEBI:15378"/>
        <dbReference type="ChEBI" id="CHEBI:57783"/>
        <dbReference type="ChEBI" id="CHEBI:58349"/>
        <dbReference type="ChEBI" id="CHEBI:176808"/>
        <dbReference type="ChEBI" id="CHEBI:176810"/>
    </reaction>
    <physiologicalReaction direction="left-to-right" evidence="9">
        <dbReference type="Rhea" id="RHEA:68037"/>
    </physiologicalReaction>
</comment>
<reference evidence="18" key="1">
    <citation type="submission" date="2021-01" db="EMBL/GenBank/DDBJ databases">
        <authorList>
            <person name="Li R."/>
            <person name="Bekaert M."/>
        </authorList>
    </citation>
    <scope>NUCLEOTIDE SEQUENCE</scope>
    <source>
        <strain evidence="18">Farmed</strain>
    </source>
</reference>
<proteinExistence type="inferred from homology"/>
<evidence type="ECO:0000256" key="1">
    <source>
        <dbReference type="ARBA" id="ARBA00008903"/>
    </source>
</evidence>
<dbReference type="OrthoDB" id="41492at2759"/>
<dbReference type="Pfam" id="PF02423">
    <property type="entry name" value="OCD_Mu_crystall"/>
    <property type="match status" value="1"/>
</dbReference>
<name>A0A812BE27_ACAPH</name>
<evidence type="ECO:0000256" key="15">
    <source>
        <dbReference type="ARBA" id="ARBA00093567"/>
    </source>
</evidence>
<evidence type="ECO:0000256" key="11">
    <source>
        <dbReference type="ARBA" id="ARBA00093250"/>
    </source>
</evidence>
<evidence type="ECO:0000313" key="18">
    <source>
        <dbReference type="EMBL" id="CAE1178038.1"/>
    </source>
</evidence>
<evidence type="ECO:0000256" key="12">
    <source>
        <dbReference type="ARBA" id="ARBA00093263"/>
    </source>
</evidence>
<evidence type="ECO:0000256" key="8">
    <source>
        <dbReference type="ARBA" id="ARBA00093226"/>
    </source>
</evidence>
<comment type="catalytic activity">
    <reaction evidence="13">
        <text>L-proline + NAD(+) = 1-pyrroline-2-carboxylate + NADH + H(+)</text>
        <dbReference type="Rhea" id="RHEA:20321"/>
        <dbReference type="ChEBI" id="CHEBI:15378"/>
        <dbReference type="ChEBI" id="CHEBI:39785"/>
        <dbReference type="ChEBI" id="CHEBI:57540"/>
        <dbReference type="ChEBI" id="CHEBI:57945"/>
        <dbReference type="ChEBI" id="CHEBI:60039"/>
        <dbReference type="EC" id="1.5.1.1"/>
    </reaction>
    <physiologicalReaction direction="right-to-left" evidence="13">
        <dbReference type="Rhea" id="RHEA:20323"/>
    </physiologicalReaction>
</comment>
<comment type="catalytic activity">
    <reaction evidence="6">
        <text>Delta(2)-thiazoline-2-carboxylate + NADPH + 2 H(+) = L-thiazolidine-2-carboxylate + NADP(+)</text>
        <dbReference type="Rhea" id="RHEA:68072"/>
        <dbReference type="ChEBI" id="CHEBI:15378"/>
        <dbReference type="ChEBI" id="CHEBI:57783"/>
        <dbReference type="ChEBI" id="CHEBI:58349"/>
        <dbReference type="ChEBI" id="CHEBI:176895"/>
        <dbReference type="ChEBI" id="CHEBI:176896"/>
    </reaction>
    <physiologicalReaction direction="left-to-right" evidence="6">
        <dbReference type="Rhea" id="RHEA:68073"/>
    </physiologicalReaction>
</comment>
<sequence>MQPSKTLIDIKEHNGFCLVMPCYSQPDKIIATKLVTVFPDNVDIPSHDAAILLFDSTNGKLLSLMDGVYITAMRTAAVSAVATKFLSPLQPQTLAILGAGVQARSHYKALTFLYNFKKVKVWSRRRITAETLSSEIGAEACDSIEEAVLDADIIVTVTTATQPILKAEWVKKGAHINAVGACKPTWQELDPALMQSSMVYVEDTDIAKNGSGDIINSKAEIYAEIGEVIAGSKVGYRSKTTIFKSLGMAIEDSVSAKLVYQKFSN</sequence>
<dbReference type="InterPro" id="IPR023401">
    <property type="entry name" value="ODC_N"/>
</dbReference>
<dbReference type="GO" id="GO:0047127">
    <property type="term" value="F:thiomorpholine-carboxylate dehydrogenase activity"/>
    <property type="evidence" value="ECO:0007669"/>
    <property type="project" value="UniProtKB-EC"/>
</dbReference>
<dbReference type="FunFam" id="3.40.50.720:FF:000241">
    <property type="entry name" value="ketimine reductase mu-crystallin"/>
    <property type="match status" value="1"/>
</dbReference>
<comment type="catalytic activity">
    <reaction evidence="8">
        <text>(3R)-1,4-thiomorpholine-3-carboxylate + NAD(+) = 3,4-dehydrothiomorpholine-3-carboxylate + NADH + 2 H(+)</text>
        <dbReference type="Rhea" id="RHEA:12504"/>
        <dbReference type="ChEBI" id="CHEBI:15378"/>
        <dbReference type="ChEBI" id="CHEBI:57540"/>
        <dbReference type="ChEBI" id="CHEBI:57945"/>
        <dbReference type="ChEBI" id="CHEBI:58517"/>
        <dbReference type="ChEBI" id="CHEBI:176873"/>
        <dbReference type="EC" id="1.5.1.25"/>
    </reaction>
    <physiologicalReaction direction="right-to-left" evidence="8">
        <dbReference type="Rhea" id="RHEA:12506"/>
    </physiologicalReaction>
</comment>
<evidence type="ECO:0000256" key="6">
    <source>
        <dbReference type="ARBA" id="ARBA00093197"/>
    </source>
</evidence>
<dbReference type="InterPro" id="IPR036291">
    <property type="entry name" value="NAD(P)-bd_dom_sf"/>
</dbReference>
<comment type="catalytic activity">
    <reaction evidence="12">
        <text>(3R)-1,4-thiomorpholine-3-carboxylate + NADP(+) = 3,4-dehydrothiomorpholine-3-carboxylate + NADPH + 2 H(+)</text>
        <dbReference type="Rhea" id="RHEA:12500"/>
        <dbReference type="ChEBI" id="CHEBI:15378"/>
        <dbReference type="ChEBI" id="CHEBI:57783"/>
        <dbReference type="ChEBI" id="CHEBI:58349"/>
        <dbReference type="ChEBI" id="CHEBI:58517"/>
        <dbReference type="ChEBI" id="CHEBI:176873"/>
        <dbReference type="EC" id="1.5.1.25"/>
    </reaction>
    <physiologicalReaction direction="right-to-left" evidence="12">
        <dbReference type="Rhea" id="RHEA:12502"/>
    </physiologicalReaction>
</comment>
<dbReference type="PANTHER" id="PTHR13812:SF19">
    <property type="entry name" value="KETIMINE REDUCTASE MU-CRYSTALLIN"/>
    <property type="match status" value="1"/>
</dbReference>
<gene>
    <name evidence="18" type="ORF">SPHA_14980</name>
</gene>
<dbReference type="Proteomes" id="UP000597762">
    <property type="component" value="Unassembled WGS sequence"/>
</dbReference>